<dbReference type="Pfam" id="PF02518">
    <property type="entry name" value="HATPase_c"/>
    <property type="match status" value="1"/>
</dbReference>
<dbReference type="Gene3D" id="1.10.287.130">
    <property type="match status" value="1"/>
</dbReference>
<evidence type="ECO:0000256" key="2">
    <source>
        <dbReference type="ARBA" id="ARBA00012438"/>
    </source>
</evidence>
<dbReference type="Gene3D" id="3.30.565.10">
    <property type="entry name" value="Histidine kinase-like ATPase, C-terminal domain"/>
    <property type="match status" value="1"/>
</dbReference>
<dbReference type="PROSITE" id="PS50109">
    <property type="entry name" value="HIS_KIN"/>
    <property type="match status" value="1"/>
</dbReference>
<feature type="transmembrane region" description="Helical" evidence="4">
    <location>
        <begin position="9"/>
        <end position="29"/>
    </location>
</feature>
<dbReference type="Pfam" id="PF00512">
    <property type="entry name" value="HisKA"/>
    <property type="match status" value="1"/>
</dbReference>
<gene>
    <name evidence="6" type="ORF">OL497_14825</name>
</gene>
<reference evidence="6 7" key="1">
    <citation type="submission" date="2022-10" db="EMBL/GenBank/DDBJ databases">
        <title>Chitinophaga nivalis PC15 sp. nov., isolated from Pyeongchang county, South Korea.</title>
        <authorList>
            <person name="Trinh H.N."/>
        </authorList>
    </citation>
    <scope>NUCLEOTIDE SEQUENCE [LARGE SCALE GENOMIC DNA]</scope>
    <source>
        <strain evidence="6 7">PC14</strain>
    </source>
</reference>
<dbReference type="SMART" id="SM00388">
    <property type="entry name" value="HisKA"/>
    <property type="match status" value="1"/>
</dbReference>
<dbReference type="EMBL" id="JAPDNS010000001">
    <property type="protein sequence ID" value="MCW3485181.1"/>
    <property type="molecule type" value="Genomic_DNA"/>
</dbReference>
<dbReference type="SMART" id="SM00387">
    <property type="entry name" value="HATPase_c"/>
    <property type="match status" value="1"/>
</dbReference>
<protein>
    <recommendedName>
        <fullName evidence="2">histidine kinase</fullName>
        <ecNumber evidence="2">2.7.13.3</ecNumber>
    </recommendedName>
</protein>
<sequence>MNANRKINILRICCILVIGALSFIQYYLVKNTYELTKEKYHAEVQRAIDAVRTSKELETAATQEIELLKQLTWQYLDKAITKEAFLQSFKHSIDSAKKVLDPFVQKKLKAVPILRRMKYKLAFNEIVVTIANRQDTLLSADSKPLVFFGDSFEASKEDIIASTVSNTTRKQEAKAGSNDDILLKISYNQYLDITHWTSEILKRMALIFFSAFGLMAGVIFLFYRIFKLAIRERKISEMKTDFANNITHELKTPLASVKLILKTLERAEIDAAPDKRKELLQTLARQYDKIQHLVDSVLDSSIAGQLQLPLQTINITDYLYQYTSEPIHPLQVAIEKKPVWLKSNTAALDKILNNLIENATKYAGPDSPISIKSYVVNNAYFIEVADQGPGIDPTYLPHIFDKFYRIPEKNIHSAKGLGIGLYLCRQAATQIGGTITVKSSVGEGCLFTIKLPIHGN</sequence>
<dbReference type="GO" id="GO:0016301">
    <property type="term" value="F:kinase activity"/>
    <property type="evidence" value="ECO:0007669"/>
    <property type="project" value="UniProtKB-KW"/>
</dbReference>
<dbReference type="EC" id="2.7.13.3" evidence="2"/>
<keyword evidence="6" id="KW-0418">Kinase</keyword>
<dbReference type="CDD" id="cd00082">
    <property type="entry name" value="HisKA"/>
    <property type="match status" value="1"/>
</dbReference>
<name>A0ABT3IMP7_9BACT</name>
<dbReference type="SUPFAM" id="SSF55874">
    <property type="entry name" value="ATPase domain of HSP90 chaperone/DNA topoisomerase II/histidine kinase"/>
    <property type="match status" value="1"/>
</dbReference>
<feature type="transmembrane region" description="Helical" evidence="4">
    <location>
        <begin position="204"/>
        <end position="226"/>
    </location>
</feature>
<keyword evidence="7" id="KW-1185">Reference proteome</keyword>
<proteinExistence type="predicted"/>
<keyword evidence="3" id="KW-0597">Phosphoprotein</keyword>
<dbReference type="InterPro" id="IPR004358">
    <property type="entry name" value="Sig_transdc_His_kin-like_C"/>
</dbReference>
<keyword evidence="4" id="KW-0812">Transmembrane</keyword>
<evidence type="ECO:0000313" key="6">
    <source>
        <dbReference type="EMBL" id="MCW3485181.1"/>
    </source>
</evidence>
<accession>A0ABT3IMP7</accession>
<dbReference type="SUPFAM" id="SSF47384">
    <property type="entry name" value="Homodimeric domain of signal transducing histidine kinase"/>
    <property type="match status" value="1"/>
</dbReference>
<evidence type="ECO:0000256" key="1">
    <source>
        <dbReference type="ARBA" id="ARBA00000085"/>
    </source>
</evidence>
<dbReference type="PANTHER" id="PTHR43547">
    <property type="entry name" value="TWO-COMPONENT HISTIDINE KINASE"/>
    <property type="match status" value="1"/>
</dbReference>
<feature type="domain" description="Histidine kinase" evidence="5">
    <location>
        <begin position="245"/>
        <end position="455"/>
    </location>
</feature>
<dbReference type="InterPro" id="IPR003661">
    <property type="entry name" value="HisK_dim/P_dom"/>
</dbReference>
<evidence type="ECO:0000256" key="4">
    <source>
        <dbReference type="SAM" id="Phobius"/>
    </source>
</evidence>
<dbReference type="InterPro" id="IPR003594">
    <property type="entry name" value="HATPase_dom"/>
</dbReference>
<keyword evidence="4" id="KW-1133">Transmembrane helix</keyword>
<evidence type="ECO:0000313" key="7">
    <source>
        <dbReference type="Proteomes" id="UP001207742"/>
    </source>
</evidence>
<dbReference type="PANTHER" id="PTHR43547:SF2">
    <property type="entry name" value="HYBRID SIGNAL TRANSDUCTION HISTIDINE KINASE C"/>
    <property type="match status" value="1"/>
</dbReference>
<comment type="catalytic activity">
    <reaction evidence="1">
        <text>ATP + protein L-histidine = ADP + protein N-phospho-L-histidine.</text>
        <dbReference type="EC" id="2.7.13.3"/>
    </reaction>
</comment>
<dbReference type="CDD" id="cd00075">
    <property type="entry name" value="HATPase"/>
    <property type="match status" value="1"/>
</dbReference>
<dbReference type="InterPro" id="IPR036097">
    <property type="entry name" value="HisK_dim/P_sf"/>
</dbReference>
<dbReference type="PRINTS" id="PR00344">
    <property type="entry name" value="BCTRLSENSOR"/>
</dbReference>
<evidence type="ECO:0000259" key="5">
    <source>
        <dbReference type="PROSITE" id="PS50109"/>
    </source>
</evidence>
<dbReference type="InterPro" id="IPR005467">
    <property type="entry name" value="His_kinase_dom"/>
</dbReference>
<dbReference type="Proteomes" id="UP001207742">
    <property type="component" value="Unassembled WGS sequence"/>
</dbReference>
<dbReference type="RefSeq" id="WP_264731309.1">
    <property type="nucleotide sequence ID" value="NZ_JAPDNR010000001.1"/>
</dbReference>
<comment type="caution">
    <text evidence="6">The sequence shown here is derived from an EMBL/GenBank/DDBJ whole genome shotgun (WGS) entry which is preliminary data.</text>
</comment>
<keyword evidence="4" id="KW-0472">Membrane</keyword>
<organism evidence="6 7">
    <name type="scientific">Chitinophaga nivalis</name>
    <dbReference type="NCBI Taxonomy" id="2991709"/>
    <lineage>
        <taxon>Bacteria</taxon>
        <taxon>Pseudomonadati</taxon>
        <taxon>Bacteroidota</taxon>
        <taxon>Chitinophagia</taxon>
        <taxon>Chitinophagales</taxon>
        <taxon>Chitinophagaceae</taxon>
        <taxon>Chitinophaga</taxon>
    </lineage>
</organism>
<dbReference type="InterPro" id="IPR036890">
    <property type="entry name" value="HATPase_C_sf"/>
</dbReference>
<keyword evidence="6" id="KW-0808">Transferase</keyword>
<evidence type="ECO:0000256" key="3">
    <source>
        <dbReference type="ARBA" id="ARBA00022553"/>
    </source>
</evidence>